<dbReference type="SUPFAM" id="SSF48452">
    <property type="entry name" value="TPR-like"/>
    <property type="match status" value="1"/>
</dbReference>
<dbReference type="EMBL" id="JAZGLY010000002">
    <property type="protein sequence ID" value="MEE6186451.1"/>
    <property type="molecule type" value="Genomic_DNA"/>
</dbReference>
<organism evidence="6 7">
    <name type="scientific">Niabella digestorum</name>
    <dbReference type="NCBI Taxonomy" id="3117701"/>
    <lineage>
        <taxon>Bacteria</taxon>
        <taxon>Pseudomonadati</taxon>
        <taxon>Bacteroidota</taxon>
        <taxon>Chitinophagia</taxon>
        <taxon>Chitinophagales</taxon>
        <taxon>Chitinophagaceae</taxon>
        <taxon>Niabella</taxon>
    </lineage>
</organism>
<feature type="signal peptide" evidence="4">
    <location>
        <begin position="1"/>
        <end position="19"/>
    </location>
</feature>
<dbReference type="PANTHER" id="PTHR45586">
    <property type="entry name" value="TPR REPEAT-CONTAINING PROTEIN PA4667"/>
    <property type="match status" value="1"/>
</dbReference>
<dbReference type="RefSeq" id="WP_330973860.1">
    <property type="nucleotide sequence ID" value="NZ_JAZGLY010000002.1"/>
</dbReference>
<feature type="domain" description="Ancillary SecYEG translocon subunit/Cell division coordinator CpoB TPR" evidence="5">
    <location>
        <begin position="27"/>
        <end position="124"/>
    </location>
</feature>
<dbReference type="InterPro" id="IPR051012">
    <property type="entry name" value="CellSynth/LPSAsmb/PSIAsmb"/>
</dbReference>
<dbReference type="Gene3D" id="1.25.40.10">
    <property type="entry name" value="Tetratricopeptide repeat domain"/>
    <property type="match status" value="1"/>
</dbReference>
<feature type="chain" id="PRO_5046434281" evidence="4">
    <location>
        <begin position="20"/>
        <end position="339"/>
    </location>
</feature>
<dbReference type="SMART" id="SM00028">
    <property type="entry name" value="TPR"/>
    <property type="match status" value="4"/>
</dbReference>
<accession>A0ABU7REU3</accession>
<gene>
    <name evidence="6" type="ORF">V2H41_04115</name>
</gene>
<keyword evidence="1" id="KW-0677">Repeat</keyword>
<keyword evidence="7" id="KW-1185">Reference proteome</keyword>
<dbReference type="InterPro" id="IPR018704">
    <property type="entry name" value="SecYEG/CpoB_TPR"/>
</dbReference>
<sequence length="339" mass="38869">MKKIFIASLFLCTCGFAFGQGNVVAERTKARNFMQLGDLDNAVLVLTKAQETYKDDPELLKDLSLAYYYKGDYNKALETIKTVIASPDCDAIAYQIAGSIYKAQENFKEAEKIYKEALKDFPKSGPLYNDYGELLDIMKNPKGAIDMWQKGMQAAPSYGGNYYNAAVYYYKQQDDKIWAIIYGEIYANMESLNPRANSIKKMVLDAYKQKLFISSDLAAVAAKEKNEFAKAVLNTFAKQSGISAQGITPESLAMIRTRFILDWFASYGDKFPFRLFEFHQQLMKDGLFESYNQWMFGPVNNQAAFEKWVNEHKEEYDRFTNYHTSRIFKMPNGQVYSVK</sequence>
<dbReference type="Proteomes" id="UP001357452">
    <property type="component" value="Unassembled WGS sequence"/>
</dbReference>
<evidence type="ECO:0000313" key="7">
    <source>
        <dbReference type="Proteomes" id="UP001357452"/>
    </source>
</evidence>
<dbReference type="Pfam" id="PF09976">
    <property type="entry name" value="TPR_21"/>
    <property type="match status" value="1"/>
</dbReference>
<evidence type="ECO:0000256" key="2">
    <source>
        <dbReference type="ARBA" id="ARBA00022803"/>
    </source>
</evidence>
<proteinExistence type="predicted"/>
<evidence type="ECO:0000259" key="5">
    <source>
        <dbReference type="Pfam" id="PF09976"/>
    </source>
</evidence>
<evidence type="ECO:0000256" key="1">
    <source>
        <dbReference type="ARBA" id="ARBA00022737"/>
    </source>
</evidence>
<evidence type="ECO:0000256" key="3">
    <source>
        <dbReference type="PROSITE-ProRule" id="PRU00339"/>
    </source>
</evidence>
<dbReference type="InterPro" id="IPR019734">
    <property type="entry name" value="TPR_rpt"/>
</dbReference>
<dbReference type="PROSITE" id="PS50005">
    <property type="entry name" value="TPR"/>
    <property type="match status" value="1"/>
</dbReference>
<evidence type="ECO:0000256" key="4">
    <source>
        <dbReference type="SAM" id="SignalP"/>
    </source>
</evidence>
<feature type="repeat" description="TPR" evidence="3">
    <location>
        <begin position="91"/>
        <end position="124"/>
    </location>
</feature>
<comment type="caution">
    <text evidence="6">The sequence shown here is derived from an EMBL/GenBank/DDBJ whole genome shotgun (WGS) entry which is preliminary data.</text>
</comment>
<evidence type="ECO:0000313" key="6">
    <source>
        <dbReference type="EMBL" id="MEE6186451.1"/>
    </source>
</evidence>
<keyword evidence="2 3" id="KW-0802">TPR repeat</keyword>
<keyword evidence="4" id="KW-0732">Signal</keyword>
<dbReference type="InterPro" id="IPR011990">
    <property type="entry name" value="TPR-like_helical_dom_sf"/>
</dbReference>
<name>A0ABU7REU3_9BACT</name>
<dbReference type="PANTHER" id="PTHR45586:SF1">
    <property type="entry name" value="LIPOPOLYSACCHARIDE ASSEMBLY PROTEIN B"/>
    <property type="match status" value="1"/>
</dbReference>
<protein>
    <submittedName>
        <fullName evidence="6">Tetratricopeptide repeat protein</fullName>
    </submittedName>
</protein>
<reference evidence="6 7" key="1">
    <citation type="submission" date="2024-01" db="EMBL/GenBank/DDBJ databases">
        <title>Niabella digestum sp. nov., isolated from waste digestion system.</title>
        <authorList>
            <person name="Zhang L."/>
        </authorList>
    </citation>
    <scope>NUCLEOTIDE SEQUENCE [LARGE SCALE GENOMIC DNA]</scope>
    <source>
        <strain evidence="6 7">A18</strain>
    </source>
</reference>